<name>A0ABD0UGJ8_DENTH</name>
<evidence type="ECO:0000256" key="1">
    <source>
        <dbReference type="SAM" id="Phobius"/>
    </source>
</evidence>
<keyword evidence="1" id="KW-0472">Membrane</keyword>
<reference evidence="2 3" key="1">
    <citation type="journal article" date="2024" name="Plant Biotechnol. J.">
        <title>Dendrobium thyrsiflorum genome and its molecular insights into genes involved in important horticultural traits.</title>
        <authorList>
            <person name="Chen B."/>
            <person name="Wang J.Y."/>
            <person name="Zheng P.J."/>
            <person name="Li K.L."/>
            <person name="Liang Y.M."/>
            <person name="Chen X.F."/>
            <person name="Zhang C."/>
            <person name="Zhao X."/>
            <person name="He X."/>
            <person name="Zhang G.Q."/>
            <person name="Liu Z.J."/>
            <person name="Xu Q."/>
        </authorList>
    </citation>
    <scope>NUCLEOTIDE SEQUENCE [LARGE SCALE GENOMIC DNA]</scope>
    <source>
        <strain evidence="2">GZMU011</strain>
    </source>
</reference>
<gene>
    <name evidence="2" type="ORF">M5K25_019875</name>
</gene>
<dbReference type="EMBL" id="JANQDX010000015">
    <property type="protein sequence ID" value="KAL0911716.1"/>
    <property type="molecule type" value="Genomic_DNA"/>
</dbReference>
<sequence>MLAVLDSCLGLAVGVLAVRFSMLAVSDSCLGLAVGVLATGFLCWLLGSAGCFGFLLGVSCPVLYVISCRVAIGVLAVRTCRNEKFLGALKSLPRCSFHMALMIPNYPSLLEEINAEFGGDWYFEREMNFHYHLCNSM</sequence>
<accession>A0ABD0UGJ8</accession>
<proteinExistence type="predicted"/>
<dbReference type="Proteomes" id="UP001552299">
    <property type="component" value="Unassembled WGS sequence"/>
</dbReference>
<keyword evidence="3" id="KW-1185">Reference proteome</keyword>
<evidence type="ECO:0000313" key="2">
    <source>
        <dbReference type="EMBL" id="KAL0911716.1"/>
    </source>
</evidence>
<keyword evidence="1" id="KW-1133">Transmembrane helix</keyword>
<keyword evidence="1" id="KW-0812">Transmembrane</keyword>
<dbReference type="AlphaFoldDB" id="A0ABD0UGJ8"/>
<protein>
    <submittedName>
        <fullName evidence="2">Uncharacterized protein</fullName>
    </submittedName>
</protein>
<organism evidence="2 3">
    <name type="scientific">Dendrobium thyrsiflorum</name>
    <name type="common">Pinecone-like raceme dendrobium</name>
    <name type="synonym">Orchid</name>
    <dbReference type="NCBI Taxonomy" id="117978"/>
    <lineage>
        <taxon>Eukaryota</taxon>
        <taxon>Viridiplantae</taxon>
        <taxon>Streptophyta</taxon>
        <taxon>Embryophyta</taxon>
        <taxon>Tracheophyta</taxon>
        <taxon>Spermatophyta</taxon>
        <taxon>Magnoliopsida</taxon>
        <taxon>Liliopsida</taxon>
        <taxon>Asparagales</taxon>
        <taxon>Orchidaceae</taxon>
        <taxon>Epidendroideae</taxon>
        <taxon>Malaxideae</taxon>
        <taxon>Dendrobiinae</taxon>
        <taxon>Dendrobium</taxon>
    </lineage>
</organism>
<evidence type="ECO:0000313" key="3">
    <source>
        <dbReference type="Proteomes" id="UP001552299"/>
    </source>
</evidence>
<comment type="caution">
    <text evidence="2">The sequence shown here is derived from an EMBL/GenBank/DDBJ whole genome shotgun (WGS) entry which is preliminary data.</text>
</comment>
<feature type="transmembrane region" description="Helical" evidence="1">
    <location>
        <begin position="33"/>
        <end position="66"/>
    </location>
</feature>